<dbReference type="PANTHER" id="PTHR46515:SF1">
    <property type="entry name" value="TATA ELEMENT MODULATORY FACTOR"/>
    <property type="match status" value="1"/>
</dbReference>
<keyword evidence="4" id="KW-1185">Reference proteome</keyword>
<feature type="compositionally biased region" description="Polar residues" evidence="2">
    <location>
        <begin position="545"/>
        <end position="562"/>
    </location>
</feature>
<feature type="coiled-coil region" evidence="1">
    <location>
        <begin position="605"/>
        <end position="668"/>
    </location>
</feature>
<gene>
    <name evidence="3" type="ORF">IV203_004392</name>
</gene>
<feature type="region of interest" description="Disordered" evidence="2">
    <location>
        <begin position="457"/>
        <end position="562"/>
    </location>
</feature>
<proteinExistence type="predicted"/>
<evidence type="ECO:0000256" key="1">
    <source>
        <dbReference type="SAM" id="Coils"/>
    </source>
</evidence>
<dbReference type="Proteomes" id="UP000693970">
    <property type="component" value="Unassembled WGS sequence"/>
</dbReference>
<feature type="region of interest" description="Disordered" evidence="2">
    <location>
        <begin position="151"/>
        <end position="391"/>
    </location>
</feature>
<feature type="compositionally biased region" description="Basic and acidic residues" evidence="2">
    <location>
        <begin position="213"/>
        <end position="239"/>
    </location>
</feature>
<feature type="region of interest" description="Disordered" evidence="2">
    <location>
        <begin position="1077"/>
        <end position="1109"/>
    </location>
</feature>
<evidence type="ECO:0008006" key="5">
    <source>
        <dbReference type="Google" id="ProtNLM"/>
    </source>
</evidence>
<organism evidence="3 4">
    <name type="scientific">Nitzschia inconspicua</name>
    <dbReference type="NCBI Taxonomy" id="303405"/>
    <lineage>
        <taxon>Eukaryota</taxon>
        <taxon>Sar</taxon>
        <taxon>Stramenopiles</taxon>
        <taxon>Ochrophyta</taxon>
        <taxon>Bacillariophyta</taxon>
        <taxon>Bacillariophyceae</taxon>
        <taxon>Bacillariophycidae</taxon>
        <taxon>Bacillariales</taxon>
        <taxon>Bacillariaceae</taxon>
        <taxon>Nitzschia</taxon>
    </lineage>
</organism>
<feature type="coiled-coil region" evidence="1">
    <location>
        <begin position="938"/>
        <end position="1040"/>
    </location>
</feature>
<feature type="compositionally biased region" description="Low complexity" evidence="2">
    <location>
        <begin position="33"/>
        <end position="59"/>
    </location>
</feature>
<dbReference type="InterPro" id="IPR052602">
    <property type="entry name" value="Growth_transcription_reg"/>
</dbReference>
<feature type="coiled-coil region" evidence="1">
    <location>
        <begin position="1116"/>
        <end position="1195"/>
    </location>
</feature>
<accession>A0A9K3L5A1</accession>
<dbReference type="EMBL" id="JAGRRH010000016">
    <property type="protein sequence ID" value="KAG7355036.1"/>
    <property type="molecule type" value="Genomic_DNA"/>
</dbReference>
<feature type="coiled-coil region" evidence="1">
    <location>
        <begin position="701"/>
        <end position="841"/>
    </location>
</feature>
<feature type="compositionally biased region" description="Polar residues" evidence="2">
    <location>
        <begin position="241"/>
        <end position="260"/>
    </location>
</feature>
<feature type="compositionally biased region" description="Polar residues" evidence="2">
    <location>
        <begin position="278"/>
        <end position="296"/>
    </location>
</feature>
<feature type="compositionally biased region" description="Low complexity" evidence="2">
    <location>
        <begin position="86"/>
        <end position="96"/>
    </location>
</feature>
<feature type="region of interest" description="Disordered" evidence="2">
    <location>
        <begin position="26"/>
        <end position="59"/>
    </location>
</feature>
<feature type="compositionally biased region" description="Polar residues" evidence="2">
    <location>
        <begin position="359"/>
        <end position="375"/>
    </location>
</feature>
<dbReference type="OrthoDB" id="74178at2759"/>
<reference evidence="3" key="2">
    <citation type="submission" date="2021-04" db="EMBL/GenBank/DDBJ databases">
        <authorList>
            <person name="Podell S."/>
        </authorList>
    </citation>
    <scope>NUCLEOTIDE SEQUENCE</scope>
    <source>
        <strain evidence="3">Hildebrandi</strain>
    </source>
</reference>
<feature type="compositionally biased region" description="Low complexity" evidence="2">
    <location>
        <begin position="380"/>
        <end position="391"/>
    </location>
</feature>
<sequence>MWNNWVEKAKIMAADIDQQLNEAVGAEADRSKNNNNNKNNKVSTLNNNTSSTTTTNTTLPLSLSSSASAFGGLLLPSVTAAAATAASKAASDTSVVPDEQYVTGGGGNDDDDVWNDDFDFGDEENDNNNEDKKKVAAEPIKETNMIADIAAKPEPTTGSSTTTKSSISSTNMKTANEQAEIPAKQVSVNQTDISKPEPKNDVVTAELSDTDPWNEKEDPTKIDASQQKEVEAMVGDDLKNNVAQEESQTNKPVDMASSTAAPVAEEKSKLDTQDTEHFPSQQDTTTNDPSCSSLQETPAEAGWDDFDPIDVSTNREDDDDDESPPPIVETMAPTGSNTPPHPETIPESHSQETEVLSYKASQTVVPSFSGIVTSETNKESNSNSSSGGLFSSLAHRAEGGVSSLLTAAAHLTRDDDIDNDDVVTEDLTADTKKDQGPSNTLSGFFSAAVNTVLTEAPKNLVKTLEPDNQETEDDEWEEHDDLDITEHDGIEGPVKMIQEASLQSDNQAMDEPEELAPPNTMPGEHSTDLVDSVADMQMGDVGKQSGESTSVDSSNEAASSFVQVSPISISPLHETSTAVEEEEKPVKRNVSEKATISNIEDDPRYKQLQLALQQREDQLSNKSMQLTQLQALMETQEQDYKKKLQETKEEAKKRIIRAKERCEAAEAKLRLQSSSGSEDAAKQEQLIAALRSEGEALAMKQAAMEQAVRAAKTETRELREQLEDEVTRKENALEKIKSLEAELKATKDSLAAARKGESQASKLENDLLAARSDAEQKSNTILSLQQYIKELTAESKDLKDEIAKIQKAAAHEAQQEKTNMRREHNDLLSDLEAKLRTTEREAGVREDALRHEVAELRKRWQDAVRRADALSMDIQSSTAPLLRQLESMERQNRARASNWAELEGRLRSELEECVIQNESLTKDRADFKAKFTRYERLAKERDEELAAARKTIEEQTTKITTLESQLAKLTKEAEKRQEEYEKVERLASEGVAKVRSEMSQTVVESEERYRGQIDKLEKELKMEREKRTQLESQVDQLLENAGMIVAGPQAPENFRRESKPKKLRQAEGQAEILAGALGLDSSDDESVDEFDDFDDDEPVDADGPTKKGGVNSYAALEQLTSKLKTAQVELSSLRQSLRESELTRESLGQELGETRHAKEKLPLFEAKVRELTEENREKELEIMGLREDISEVKEMYRAQLNLLVEEKIANEQHQLSTNGINIKSLVEDSDIEPTENPADG</sequence>
<feature type="compositionally biased region" description="Basic and acidic residues" evidence="2">
    <location>
        <begin position="264"/>
        <end position="277"/>
    </location>
</feature>
<feature type="compositionally biased region" description="Acidic residues" evidence="2">
    <location>
        <begin position="1081"/>
        <end position="1100"/>
    </location>
</feature>
<dbReference type="GO" id="GO:0005794">
    <property type="term" value="C:Golgi apparatus"/>
    <property type="evidence" value="ECO:0007669"/>
    <property type="project" value="TreeGrafter"/>
</dbReference>
<evidence type="ECO:0000313" key="3">
    <source>
        <dbReference type="EMBL" id="KAG7355036.1"/>
    </source>
</evidence>
<keyword evidence="1" id="KW-0175">Coiled coil</keyword>
<dbReference type="AlphaFoldDB" id="A0A9K3L5A1"/>
<comment type="caution">
    <text evidence="3">The sequence shown here is derived from an EMBL/GenBank/DDBJ whole genome shotgun (WGS) entry which is preliminary data.</text>
</comment>
<feature type="region of interest" description="Disordered" evidence="2">
    <location>
        <begin position="86"/>
        <end position="115"/>
    </location>
</feature>
<protein>
    <recommendedName>
        <fullName evidence="5">TATA element modulatory factor 1 TATA binding domain-containing protein</fullName>
    </recommendedName>
</protein>
<name>A0A9K3L5A1_9STRA</name>
<feature type="region of interest" description="Disordered" evidence="2">
    <location>
        <begin position="572"/>
        <end position="591"/>
    </location>
</feature>
<feature type="compositionally biased region" description="Low complexity" evidence="2">
    <location>
        <begin position="156"/>
        <end position="170"/>
    </location>
</feature>
<reference evidence="3" key="1">
    <citation type="journal article" date="2021" name="Sci. Rep.">
        <title>Diploid genomic architecture of Nitzschia inconspicua, an elite biomass production diatom.</title>
        <authorList>
            <person name="Oliver A."/>
            <person name="Podell S."/>
            <person name="Pinowska A."/>
            <person name="Traller J.C."/>
            <person name="Smith S.R."/>
            <person name="McClure R."/>
            <person name="Beliaev A."/>
            <person name="Bohutskyi P."/>
            <person name="Hill E.A."/>
            <person name="Rabines A."/>
            <person name="Zheng H."/>
            <person name="Allen L.Z."/>
            <person name="Kuo A."/>
            <person name="Grigoriev I.V."/>
            <person name="Allen A.E."/>
            <person name="Hazlebeck D."/>
            <person name="Allen E.E."/>
        </authorList>
    </citation>
    <scope>NUCLEOTIDE SEQUENCE</scope>
    <source>
        <strain evidence="3">Hildebrandi</strain>
    </source>
</reference>
<dbReference type="GO" id="GO:0005783">
    <property type="term" value="C:endoplasmic reticulum"/>
    <property type="evidence" value="ECO:0007669"/>
    <property type="project" value="TreeGrafter"/>
</dbReference>
<dbReference type="PANTHER" id="PTHR46515">
    <property type="entry name" value="TATA ELEMENT MODULATORY FACTOR TMF1"/>
    <property type="match status" value="1"/>
</dbReference>
<evidence type="ECO:0000256" key="2">
    <source>
        <dbReference type="SAM" id="MobiDB-lite"/>
    </source>
</evidence>
<feature type="compositionally biased region" description="Acidic residues" evidence="2">
    <location>
        <begin position="467"/>
        <end position="481"/>
    </location>
</feature>
<evidence type="ECO:0000313" key="4">
    <source>
        <dbReference type="Proteomes" id="UP000693970"/>
    </source>
</evidence>